<dbReference type="Gene3D" id="2.170.190.11">
    <property type="entry name" value="Molybdopterin biosynthesis moea protein, domain 3"/>
    <property type="match status" value="1"/>
</dbReference>
<dbReference type="InterPro" id="IPR001453">
    <property type="entry name" value="MoaB/Mog_dom"/>
</dbReference>
<dbReference type="NCBIfam" id="TIGR00177">
    <property type="entry name" value="molyb_syn"/>
    <property type="match status" value="1"/>
</dbReference>
<reference evidence="4" key="1">
    <citation type="submission" date="2013-08" db="EMBL/GenBank/DDBJ databases">
        <authorList>
            <person name="Mendez C."/>
            <person name="Richter M."/>
            <person name="Ferrer M."/>
            <person name="Sanchez J."/>
        </authorList>
    </citation>
    <scope>NUCLEOTIDE SEQUENCE</scope>
</reference>
<dbReference type="SUPFAM" id="SSF63867">
    <property type="entry name" value="MoeA C-terminal domain-like"/>
    <property type="match status" value="1"/>
</dbReference>
<organism evidence="4">
    <name type="scientific">mine drainage metagenome</name>
    <dbReference type="NCBI Taxonomy" id="410659"/>
    <lineage>
        <taxon>unclassified sequences</taxon>
        <taxon>metagenomes</taxon>
        <taxon>ecological metagenomes</taxon>
    </lineage>
</organism>
<dbReference type="SUPFAM" id="SSF63882">
    <property type="entry name" value="MoeA N-terminal region -like"/>
    <property type="match status" value="1"/>
</dbReference>
<dbReference type="InterPro" id="IPR005111">
    <property type="entry name" value="MoeA_C_domain_IV"/>
</dbReference>
<feature type="domain" description="MoaB/Mog" evidence="3">
    <location>
        <begin position="130"/>
        <end position="267"/>
    </location>
</feature>
<evidence type="ECO:0000259" key="3">
    <source>
        <dbReference type="SMART" id="SM00852"/>
    </source>
</evidence>
<protein>
    <submittedName>
        <fullName evidence="4">Molybdenum cofactor biosynthesis protein MoeA</fullName>
    </submittedName>
</protein>
<dbReference type="CDD" id="cd00887">
    <property type="entry name" value="MoeA"/>
    <property type="match status" value="1"/>
</dbReference>
<dbReference type="InterPro" id="IPR036688">
    <property type="entry name" value="MoeA_C_domain_IV_sf"/>
</dbReference>
<dbReference type="PANTHER" id="PTHR10192">
    <property type="entry name" value="MOLYBDOPTERIN BIOSYNTHESIS PROTEIN"/>
    <property type="match status" value="1"/>
</dbReference>
<dbReference type="InterPro" id="IPR005110">
    <property type="entry name" value="MoeA_linker/N"/>
</dbReference>
<dbReference type="Pfam" id="PF00994">
    <property type="entry name" value="MoCF_biosynth"/>
    <property type="match status" value="1"/>
</dbReference>
<dbReference type="Pfam" id="PF03454">
    <property type="entry name" value="MoeA_C"/>
    <property type="match status" value="1"/>
</dbReference>
<sequence length="362" mass="37589">TWDGYAVRPRDTVRATARSPVRLQVVGEVYAEQRFDGTVGPGEAVAIATGGAMPRGARGVVIFEEVVRSADSILVPHPVRPGERVAPPGDDFRAGSRLFVRGSVLDPAALGAVAACGRPSVVCYARPVVAVVPNGNELVAPGGTVGPGTIYESNNATLSAVIAAFGGIARLYPPVADDPDRIEATLREAMQEADLVLATGGSSVGERDHLPRILPRLGRLLFHGIAVRPGKPTLAAATERGLVIGLPGHPSSCLANSFWLVGPVLRRLGRRPGPAWTDVTVRLGAGELVPSREMATVVPLRLRDGRAYTTYHGSSSISSMAGAQGFAVLPPGGRPVRAGARLLGHWLPAPLGPPLDAFGANG</sequence>
<dbReference type="Pfam" id="PF03453">
    <property type="entry name" value="MoeA_N"/>
    <property type="match status" value="1"/>
</dbReference>
<evidence type="ECO:0000313" key="4">
    <source>
        <dbReference type="EMBL" id="EQD54331.1"/>
    </source>
</evidence>
<dbReference type="InterPro" id="IPR038987">
    <property type="entry name" value="MoeA-like"/>
</dbReference>
<dbReference type="Gene3D" id="3.40.980.10">
    <property type="entry name" value="MoaB/Mog-like domain"/>
    <property type="match status" value="1"/>
</dbReference>
<dbReference type="InterPro" id="IPR036425">
    <property type="entry name" value="MoaB/Mog-like_dom_sf"/>
</dbReference>
<dbReference type="GO" id="GO:0005829">
    <property type="term" value="C:cytosol"/>
    <property type="evidence" value="ECO:0007669"/>
    <property type="project" value="TreeGrafter"/>
</dbReference>
<dbReference type="SMART" id="SM00852">
    <property type="entry name" value="MoCF_biosynth"/>
    <property type="match status" value="1"/>
</dbReference>
<dbReference type="UniPathway" id="UPA00344"/>
<dbReference type="GO" id="GO:0006777">
    <property type="term" value="P:Mo-molybdopterin cofactor biosynthetic process"/>
    <property type="evidence" value="ECO:0007669"/>
    <property type="project" value="UniProtKB-KW"/>
</dbReference>
<dbReference type="Gene3D" id="3.90.105.10">
    <property type="entry name" value="Molybdopterin biosynthesis moea protein, domain 2"/>
    <property type="match status" value="1"/>
</dbReference>
<gene>
    <name evidence="4" type="ORF">B1B_09745</name>
</gene>
<comment type="caution">
    <text evidence="4">The sequence shown here is derived from an EMBL/GenBank/DDBJ whole genome shotgun (WGS) entry which is preliminary data.</text>
</comment>
<dbReference type="Gene3D" id="2.40.340.10">
    <property type="entry name" value="MoeA, C-terminal, domain IV"/>
    <property type="match status" value="1"/>
</dbReference>
<dbReference type="EMBL" id="AUZY01006444">
    <property type="protein sequence ID" value="EQD54331.1"/>
    <property type="molecule type" value="Genomic_DNA"/>
</dbReference>
<dbReference type="InterPro" id="IPR036135">
    <property type="entry name" value="MoeA_linker/N_sf"/>
</dbReference>
<accession>T1A195</accession>
<reference evidence="4" key="2">
    <citation type="journal article" date="2014" name="ISME J.">
        <title>Microbial stratification in low pH oxic and suboxic macroscopic growths along an acid mine drainage.</title>
        <authorList>
            <person name="Mendez-Garcia C."/>
            <person name="Mesa V."/>
            <person name="Sprenger R.R."/>
            <person name="Richter M."/>
            <person name="Diez M.S."/>
            <person name="Solano J."/>
            <person name="Bargiela R."/>
            <person name="Golyshina O.V."/>
            <person name="Manteca A."/>
            <person name="Ramos J.L."/>
            <person name="Gallego J.R."/>
            <person name="Llorente I."/>
            <person name="Martins Dos Santos V.A."/>
            <person name="Jensen O.N."/>
            <person name="Pelaez A.I."/>
            <person name="Sanchez J."/>
            <person name="Ferrer M."/>
        </authorList>
    </citation>
    <scope>NUCLEOTIDE SEQUENCE</scope>
</reference>
<dbReference type="GO" id="GO:0061599">
    <property type="term" value="F:molybdopterin molybdotransferase activity"/>
    <property type="evidence" value="ECO:0007669"/>
    <property type="project" value="TreeGrafter"/>
</dbReference>
<evidence type="ECO:0000256" key="2">
    <source>
        <dbReference type="ARBA" id="ARBA00023150"/>
    </source>
</evidence>
<proteinExistence type="predicted"/>
<dbReference type="PANTHER" id="PTHR10192:SF5">
    <property type="entry name" value="GEPHYRIN"/>
    <property type="match status" value="1"/>
</dbReference>
<feature type="non-terminal residue" evidence="4">
    <location>
        <position position="1"/>
    </location>
</feature>
<evidence type="ECO:0000256" key="1">
    <source>
        <dbReference type="ARBA" id="ARBA00005046"/>
    </source>
</evidence>
<keyword evidence="2" id="KW-0501">Molybdenum cofactor biosynthesis</keyword>
<comment type="pathway">
    <text evidence="1">Cofactor biosynthesis; molybdopterin biosynthesis.</text>
</comment>
<dbReference type="AlphaFoldDB" id="T1A195"/>
<dbReference type="SUPFAM" id="SSF53218">
    <property type="entry name" value="Molybdenum cofactor biosynthesis proteins"/>
    <property type="match status" value="1"/>
</dbReference>
<name>T1A195_9ZZZZ</name>